<accession>A0A511YXH2</accession>
<name>A0A511YXH2_9CELL</name>
<protein>
    <submittedName>
        <fullName evidence="1">Uncharacterized protein</fullName>
    </submittedName>
</protein>
<reference evidence="1 2" key="1">
    <citation type="submission" date="2019-07" db="EMBL/GenBank/DDBJ databases">
        <title>Whole genome shotgun sequence of Actinotalea fermentans NBRC 105374.</title>
        <authorList>
            <person name="Hosoyama A."/>
            <person name="Uohara A."/>
            <person name="Ohji S."/>
            <person name="Ichikawa N."/>
        </authorList>
    </citation>
    <scope>NUCLEOTIDE SEQUENCE [LARGE SCALE GENOMIC DNA]</scope>
    <source>
        <strain evidence="1 2">NBRC 105374</strain>
    </source>
</reference>
<evidence type="ECO:0000313" key="1">
    <source>
        <dbReference type="EMBL" id="GEN79900.1"/>
    </source>
</evidence>
<dbReference type="AlphaFoldDB" id="A0A511YXH2"/>
<organism evidence="1 2">
    <name type="scientific">Actinotalea fermentans</name>
    <dbReference type="NCBI Taxonomy" id="43671"/>
    <lineage>
        <taxon>Bacteria</taxon>
        <taxon>Bacillati</taxon>
        <taxon>Actinomycetota</taxon>
        <taxon>Actinomycetes</taxon>
        <taxon>Micrococcales</taxon>
        <taxon>Cellulomonadaceae</taxon>
        <taxon>Actinotalea</taxon>
    </lineage>
</organism>
<proteinExistence type="predicted"/>
<dbReference type="RefSeq" id="WP_034243658.1">
    <property type="nucleotide sequence ID" value="NZ_BJYK01000004.1"/>
</dbReference>
<keyword evidence="2" id="KW-1185">Reference proteome</keyword>
<comment type="caution">
    <text evidence="1">The sequence shown here is derived from an EMBL/GenBank/DDBJ whole genome shotgun (WGS) entry which is preliminary data.</text>
</comment>
<dbReference type="OrthoDB" id="3677000at2"/>
<dbReference type="EMBL" id="BJYK01000004">
    <property type="protein sequence ID" value="GEN79900.1"/>
    <property type="molecule type" value="Genomic_DNA"/>
</dbReference>
<evidence type="ECO:0000313" key="2">
    <source>
        <dbReference type="Proteomes" id="UP000321484"/>
    </source>
</evidence>
<gene>
    <name evidence="1" type="ORF">AFE02nite_16340</name>
</gene>
<sequence>MSTAECAHGGYADFPELDFHNRGQCTRWVQQYVVRPACHPGALADFQADGPRFAHQLGLPLGRFIATVCRGQDFPVSNNSYVVDDPAGTDLLSLASGNTAPFTSKVGYIYWIEVQGTWQSGLFEVDATYVSTDGWATWADGPYGMPRQTSTQIENRFVDWGPYDAGHHYDYWVRGNGTPVNLRVFEGNAFTNTPNPAAYADNWFPGIGGGMPALVFEYQLWR</sequence>
<dbReference type="Proteomes" id="UP000321484">
    <property type="component" value="Unassembled WGS sequence"/>
</dbReference>